<feature type="coiled-coil region" evidence="2">
    <location>
        <begin position="160"/>
        <end position="243"/>
    </location>
</feature>
<feature type="signal peptide" evidence="3">
    <location>
        <begin position="1"/>
        <end position="27"/>
    </location>
</feature>
<dbReference type="Pfam" id="PF01551">
    <property type="entry name" value="Peptidase_M23"/>
    <property type="match status" value="1"/>
</dbReference>
<accession>A0A3G2R6Y0</accession>
<dbReference type="GO" id="GO:0004222">
    <property type="term" value="F:metalloendopeptidase activity"/>
    <property type="evidence" value="ECO:0007669"/>
    <property type="project" value="TreeGrafter"/>
</dbReference>
<sequence>MVKKKYRLLSILLTVIFICANTVSAFAIDLQDLKKQQQAIQSKITSIRNRLKDVNNKRRDVASELAVIENDLKKAQNELAATEAKLRDTQQKLVNTQQELEAAQAQVENQQETLNIRIKAMYMTGPVDYIEVLLASSSFSDFLTRLDMVKRIIDSDKNLLADFREKKEIVEQKKAELEEQHRQIAEHKKNISRQKATIASRQADRKKLYDELEEQRKEYERQEDKLQEDAARLARMIQELQAKSKRAYMGTGVFRWPVPSSTNVTSDYGWRVHPIFKSRRFHEGIDIAAPTDSTVVAADDGVVIYTGWYGGYGNTIIIDHGDKISSRYSHLSKILVNDGEKVKKGDKIGLVGSTGWSTGPHLDFGVIKDGQHVNPWNWLK</sequence>
<dbReference type="FunFam" id="2.70.70.10:FF:000006">
    <property type="entry name" value="M23 family peptidase"/>
    <property type="match status" value="1"/>
</dbReference>
<evidence type="ECO:0000256" key="3">
    <source>
        <dbReference type="SAM" id="SignalP"/>
    </source>
</evidence>
<feature type="coiled-coil region" evidence="2">
    <location>
        <begin position="30"/>
        <end position="117"/>
    </location>
</feature>
<dbReference type="PANTHER" id="PTHR21666">
    <property type="entry name" value="PEPTIDASE-RELATED"/>
    <property type="match status" value="1"/>
</dbReference>
<keyword evidence="1 3" id="KW-0732">Signal</keyword>
<evidence type="ECO:0000259" key="4">
    <source>
        <dbReference type="Pfam" id="PF01551"/>
    </source>
</evidence>
<feature type="domain" description="Peptidoglycan hydrolase PcsB coiled-coil" evidence="5">
    <location>
        <begin position="101"/>
        <end position="173"/>
    </location>
</feature>
<evidence type="ECO:0000256" key="1">
    <source>
        <dbReference type="ARBA" id="ARBA00022729"/>
    </source>
</evidence>
<name>A0A3G2R6Y0_9FIRM</name>
<dbReference type="EMBL" id="CP033169">
    <property type="protein sequence ID" value="AYO31176.1"/>
    <property type="molecule type" value="Genomic_DNA"/>
</dbReference>
<keyword evidence="7" id="KW-1185">Reference proteome</keyword>
<keyword evidence="2" id="KW-0175">Coiled coil</keyword>
<dbReference type="SUPFAM" id="SSF51261">
    <property type="entry name" value="Duplicated hybrid motif"/>
    <property type="match status" value="1"/>
</dbReference>
<proteinExistence type="predicted"/>
<feature type="chain" id="PRO_5018010446" evidence="3">
    <location>
        <begin position="28"/>
        <end position="380"/>
    </location>
</feature>
<dbReference type="CDD" id="cd12797">
    <property type="entry name" value="M23_peptidase"/>
    <property type="match status" value="1"/>
</dbReference>
<dbReference type="SUPFAM" id="SSF57997">
    <property type="entry name" value="Tropomyosin"/>
    <property type="match status" value="1"/>
</dbReference>
<reference evidence="6 7" key="1">
    <citation type="submission" date="2018-10" db="EMBL/GenBank/DDBJ databases">
        <authorList>
            <person name="Zhang X."/>
        </authorList>
    </citation>
    <scope>NUCLEOTIDE SEQUENCE [LARGE SCALE GENOMIC DNA]</scope>
    <source>
        <strain evidence="6 7">SK-G1</strain>
    </source>
</reference>
<evidence type="ECO:0000313" key="7">
    <source>
        <dbReference type="Proteomes" id="UP000280960"/>
    </source>
</evidence>
<dbReference type="InterPro" id="IPR057309">
    <property type="entry name" value="PcsB_CC"/>
</dbReference>
<gene>
    <name evidence="6" type="ORF">D2962_11710</name>
</gene>
<evidence type="ECO:0000313" key="6">
    <source>
        <dbReference type="EMBL" id="AYO31176.1"/>
    </source>
</evidence>
<dbReference type="Pfam" id="PF24568">
    <property type="entry name" value="CC_PcsB"/>
    <property type="match status" value="1"/>
</dbReference>
<dbReference type="AlphaFoldDB" id="A0A3G2R6Y0"/>
<organism evidence="6 7">
    <name type="scientific">Biomaibacter acetigenes</name>
    <dbReference type="NCBI Taxonomy" id="2316383"/>
    <lineage>
        <taxon>Bacteria</taxon>
        <taxon>Bacillati</taxon>
        <taxon>Bacillota</taxon>
        <taxon>Clostridia</taxon>
        <taxon>Thermosediminibacterales</taxon>
        <taxon>Tepidanaerobacteraceae</taxon>
        <taxon>Biomaibacter</taxon>
    </lineage>
</organism>
<evidence type="ECO:0000259" key="5">
    <source>
        <dbReference type="Pfam" id="PF24568"/>
    </source>
</evidence>
<dbReference type="Proteomes" id="UP000280960">
    <property type="component" value="Chromosome"/>
</dbReference>
<dbReference type="Gene3D" id="6.10.250.3150">
    <property type="match status" value="1"/>
</dbReference>
<evidence type="ECO:0000256" key="2">
    <source>
        <dbReference type="SAM" id="Coils"/>
    </source>
</evidence>
<dbReference type="InterPro" id="IPR050570">
    <property type="entry name" value="Cell_wall_metabolism_enzyme"/>
</dbReference>
<feature type="domain" description="M23ase beta-sheet core" evidence="4">
    <location>
        <begin position="280"/>
        <end position="375"/>
    </location>
</feature>
<dbReference type="InterPro" id="IPR016047">
    <property type="entry name" value="M23ase_b-sheet_dom"/>
</dbReference>
<dbReference type="InterPro" id="IPR011055">
    <property type="entry name" value="Dup_hybrid_motif"/>
</dbReference>
<dbReference type="KEGG" id="bacg:D2962_11710"/>
<protein>
    <submittedName>
        <fullName evidence="6">Peptidase M23</fullName>
    </submittedName>
</protein>
<dbReference type="RefSeq" id="WP_122015066.1">
    <property type="nucleotide sequence ID" value="NZ_CP033169.1"/>
</dbReference>
<dbReference type="PANTHER" id="PTHR21666:SF270">
    <property type="entry name" value="MUREIN HYDROLASE ACTIVATOR ENVC"/>
    <property type="match status" value="1"/>
</dbReference>
<dbReference type="Gene3D" id="2.70.70.10">
    <property type="entry name" value="Glucose Permease (Domain IIA)"/>
    <property type="match status" value="1"/>
</dbReference>